<evidence type="ECO:0000256" key="3">
    <source>
        <dbReference type="ARBA" id="ARBA00014919"/>
    </source>
</evidence>
<evidence type="ECO:0000313" key="16">
    <source>
        <dbReference type="Proteomes" id="UP000593626"/>
    </source>
</evidence>
<evidence type="ECO:0000256" key="4">
    <source>
        <dbReference type="ARBA" id="ARBA00022448"/>
    </source>
</evidence>
<dbReference type="Pfam" id="PF00448">
    <property type="entry name" value="SRP54"/>
    <property type="match status" value="1"/>
</dbReference>
<keyword evidence="4" id="KW-0813">Transport</keyword>
<keyword evidence="15" id="KW-0966">Cell projection</keyword>
<dbReference type="KEGG" id="mcui:G8O30_04970"/>
<keyword evidence="7" id="KW-1005">Bacterial flagellum biogenesis</keyword>
<feature type="domain" description="SRP54-type proteins GTP-binding" evidence="14">
    <location>
        <begin position="186"/>
        <end position="377"/>
    </location>
</feature>
<sequence>MKIKKVTANTMPEAMVLIKKELGPHAVILHSKTVQKGGFMGLFRKKQLEVVAAIDGEQHASLNRNNLPEKKDVVPKPLTMTRPEEKIKAQPWKEDLDELKNLVKELNRQTRRPLSDNVYIPSEIEKVVNRLTEQELDSLLIDEITNVLIISYKENKLTEKEAQVVAKKYLLEKLASIPFGEQITNSMYTTLIGPTGAGKTTTLAKLAAKAVLQERKKIAFLTTDTYRIAAIEQLKTYAQLLSVPVEVIYKEKDRLEVVDKLQQKDQIFIDTAGRNYREGRYLKELLPLLPELGQVNAYVTFSATGKQRDWEAMLANFTQIPEFSFIFTKLDETEIYGSIYNLVLKYDRGVSYITNGQDVPDDIQPATKEHLIDLILG</sequence>
<dbReference type="GO" id="GO:0005886">
    <property type="term" value="C:plasma membrane"/>
    <property type="evidence" value="ECO:0007669"/>
    <property type="project" value="UniProtKB-SubCell"/>
</dbReference>
<dbReference type="GO" id="GO:0005047">
    <property type="term" value="F:signal recognition particle binding"/>
    <property type="evidence" value="ECO:0007669"/>
    <property type="project" value="TreeGrafter"/>
</dbReference>
<comment type="similarity">
    <text evidence="2">Belongs to the GTP-binding SRP family.</text>
</comment>
<evidence type="ECO:0000256" key="9">
    <source>
        <dbReference type="ARBA" id="ARBA00023134"/>
    </source>
</evidence>
<evidence type="ECO:0000256" key="6">
    <source>
        <dbReference type="ARBA" id="ARBA00022741"/>
    </source>
</evidence>
<protein>
    <recommendedName>
        <fullName evidence="3 13">Flagellar biosynthesis protein FlhF</fullName>
    </recommendedName>
</protein>
<dbReference type="GO" id="GO:0015031">
    <property type="term" value="P:protein transport"/>
    <property type="evidence" value="ECO:0007669"/>
    <property type="project" value="UniProtKB-KW"/>
</dbReference>
<evidence type="ECO:0000256" key="5">
    <source>
        <dbReference type="ARBA" id="ARBA00022475"/>
    </source>
</evidence>
<organism evidence="15 16">
    <name type="scientific">Mangrovibacillus cuniculi</name>
    <dbReference type="NCBI Taxonomy" id="2593652"/>
    <lineage>
        <taxon>Bacteria</taxon>
        <taxon>Bacillati</taxon>
        <taxon>Bacillota</taxon>
        <taxon>Bacilli</taxon>
        <taxon>Bacillales</taxon>
        <taxon>Bacillaceae</taxon>
        <taxon>Mangrovibacillus</taxon>
    </lineage>
</organism>
<evidence type="ECO:0000256" key="2">
    <source>
        <dbReference type="ARBA" id="ARBA00008531"/>
    </source>
</evidence>
<evidence type="ECO:0000256" key="12">
    <source>
        <dbReference type="ARBA" id="ARBA00025337"/>
    </source>
</evidence>
<dbReference type="FunFam" id="3.40.50.300:FF:000695">
    <property type="entry name" value="Flagellar biosynthesis regulator FlhF"/>
    <property type="match status" value="1"/>
</dbReference>
<keyword evidence="10" id="KW-0472">Membrane</keyword>
<keyword evidence="16" id="KW-1185">Reference proteome</keyword>
<dbReference type="Proteomes" id="UP000593626">
    <property type="component" value="Chromosome"/>
</dbReference>
<keyword evidence="15" id="KW-0969">Cilium</keyword>
<dbReference type="InterPro" id="IPR020006">
    <property type="entry name" value="FlhF"/>
</dbReference>
<proteinExistence type="inferred from homology"/>
<gene>
    <name evidence="15" type="primary">flhF</name>
    <name evidence="15" type="ORF">G8O30_04970</name>
</gene>
<dbReference type="InterPro" id="IPR047040">
    <property type="entry name" value="FlhF__GTPase_dom"/>
</dbReference>
<dbReference type="PANTHER" id="PTHR43134">
    <property type="entry name" value="SIGNAL RECOGNITION PARTICLE RECEPTOR SUBUNIT ALPHA"/>
    <property type="match status" value="1"/>
</dbReference>
<dbReference type="CDD" id="cd17873">
    <property type="entry name" value="FlhF"/>
    <property type="match status" value="1"/>
</dbReference>
<evidence type="ECO:0000256" key="10">
    <source>
        <dbReference type="ARBA" id="ARBA00023136"/>
    </source>
</evidence>
<evidence type="ECO:0000256" key="11">
    <source>
        <dbReference type="ARBA" id="ARBA00023225"/>
    </source>
</evidence>
<evidence type="ECO:0000256" key="7">
    <source>
        <dbReference type="ARBA" id="ARBA00022795"/>
    </source>
</evidence>
<reference evidence="15 16" key="1">
    <citation type="submission" date="2019-07" db="EMBL/GenBank/DDBJ databases">
        <title>Genome sequence of 2 isolates from Red Sea Mangroves.</title>
        <authorList>
            <person name="Sefrji F."/>
            <person name="Michoud G."/>
            <person name="Merlino G."/>
            <person name="Daffonchio D."/>
        </authorList>
    </citation>
    <scope>NUCLEOTIDE SEQUENCE [LARGE SCALE GENOMIC DNA]</scope>
    <source>
        <strain evidence="15 16">R1DC41</strain>
    </source>
</reference>
<comment type="function">
    <text evidence="12">Necessary for flagellar biosynthesis. May be involved in translocation of the flagellum.</text>
</comment>
<keyword evidence="8" id="KW-0653">Protein transport</keyword>
<comment type="subcellular location">
    <subcellularLocation>
        <location evidence="1">Cell membrane</location>
        <topology evidence="1">Peripheral membrane protein</topology>
        <orientation evidence="1">Cytoplasmic side</orientation>
    </subcellularLocation>
</comment>
<dbReference type="Gene3D" id="1.20.120.1380">
    <property type="entry name" value="Flagellar FlhF biosynthesis protein, N domain"/>
    <property type="match status" value="1"/>
</dbReference>
<dbReference type="NCBIfam" id="TIGR03499">
    <property type="entry name" value="FlhF"/>
    <property type="match status" value="1"/>
</dbReference>
<evidence type="ECO:0000256" key="8">
    <source>
        <dbReference type="ARBA" id="ARBA00022927"/>
    </source>
</evidence>
<keyword evidence="15" id="KW-0282">Flagellum</keyword>
<name>A0A7S8CAH8_9BACI</name>
<dbReference type="InterPro" id="IPR027417">
    <property type="entry name" value="P-loop_NTPase"/>
</dbReference>
<dbReference type="GO" id="GO:0006614">
    <property type="term" value="P:SRP-dependent cotranslational protein targeting to membrane"/>
    <property type="evidence" value="ECO:0007669"/>
    <property type="project" value="UniProtKB-UniRule"/>
</dbReference>
<accession>A0A7S8CAH8</accession>
<keyword evidence="11" id="KW-1006">Bacterial flagellum protein export</keyword>
<evidence type="ECO:0000256" key="13">
    <source>
        <dbReference type="NCBIfam" id="TIGR03499"/>
    </source>
</evidence>
<dbReference type="RefSeq" id="WP_239673886.1">
    <property type="nucleotide sequence ID" value="NZ_CP049742.1"/>
</dbReference>
<dbReference type="SUPFAM" id="SSF52540">
    <property type="entry name" value="P-loop containing nucleoside triphosphate hydrolases"/>
    <property type="match status" value="1"/>
</dbReference>
<evidence type="ECO:0000256" key="1">
    <source>
        <dbReference type="ARBA" id="ARBA00004413"/>
    </source>
</evidence>
<dbReference type="Gene3D" id="3.40.50.300">
    <property type="entry name" value="P-loop containing nucleotide triphosphate hydrolases"/>
    <property type="match status" value="1"/>
</dbReference>
<dbReference type="AlphaFoldDB" id="A0A7S8CAH8"/>
<dbReference type="SMART" id="SM00962">
    <property type="entry name" value="SRP54"/>
    <property type="match status" value="1"/>
</dbReference>
<dbReference type="GO" id="GO:0005525">
    <property type="term" value="F:GTP binding"/>
    <property type="evidence" value="ECO:0007669"/>
    <property type="project" value="UniProtKB-UniRule"/>
</dbReference>
<keyword evidence="6" id="KW-0547">Nucleotide-binding</keyword>
<evidence type="ECO:0000259" key="14">
    <source>
        <dbReference type="SMART" id="SM00962"/>
    </source>
</evidence>
<keyword evidence="9" id="KW-0342">GTP-binding</keyword>
<evidence type="ECO:0000313" key="15">
    <source>
        <dbReference type="EMBL" id="QPC46362.1"/>
    </source>
</evidence>
<dbReference type="GO" id="GO:0044781">
    <property type="term" value="P:bacterial-type flagellum organization"/>
    <property type="evidence" value="ECO:0007669"/>
    <property type="project" value="UniProtKB-UniRule"/>
</dbReference>
<dbReference type="EMBL" id="CP049742">
    <property type="protein sequence ID" value="QPC46362.1"/>
    <property type="molecule type" value="Genomic_DNA"/>
</dbReference>
<dbReference type="PANTHER" id="PTHR43134:SF3">
    <property type="entry name" value="FLAGELLAR BIOSYNTHESIS PROTEIN FLHF"/>
    <property type="match status" value="1"/>
</dbReference>
<dbReference type="GO" id="GO:0003924">
    <property type="term" value="F:GTPase activity"/>
    <property type="evidence" value="ECO:0007669"/>
    <property type="project" value="UniProtKB-UniRule"/>
</dbReference>
<dbReference type="InterPro" id="IPR000897">
    <property type="entry name" value="SRP54_GTPase_dom"/>
</dbReference>
<keyword evidence="5" id="KW-1003">Cell membrane</keyword>